<evidence type="ECO:0000256" key="1">
    <source>
        <dbReference type="SAM" id="MobiDB-lite"/>
    </source>
</evidence>
<feature type="region of interest" description="Disordered" evidence="1">
    <location>
        <begin position="1"/>
        <end position="22"/>
    </location>
</feature>
<sequence length="90" mass="10293">MERKRQTAAHGKHAIISGPVTSVFHSKEHKKEDLGYSAQRNDPSVVPWAFCSCPFQNEDHGYCPWNENRETRNVQALEVLPIRETSMVRG</sequence>
<name>A0A9W9IQX1_9EURO</name>
<organism evidence="2 3">
    <name type="scientific">Penicillium cf. viridicatum</name>
    <dbReference type="NCBI Taxonomy" id="2972119"/>
    <lineage>
        <taxon>Eukaryota</taxon>
        <taxon>Fungi</taxon>
        <taxon>Dikarya</taxon>
        <taxon>Ascomycota</taxon>
        <taxon>Pezizomycotina</taxon>
        <taxon>Eurotiomycetes</taxon>
        <taxon>Eurotiomycetidae</taxon>
        <taxon>Eurotiales</taxon>
        <taxon>Aspergillaceae</taxon>
        <taxon>Penicillium</taxon>
    </lineage>
</organism>
<proteinExistence type="predicted"/>
<protein>
    <submittedName>
        <fullName evidence="2">Uncharacterized protein</fullName>
    </submittedName>
</protein>
<reference evidence="2" key="2">
    <citation type="journal article" date="2023" name="IMA Fungus">
        <title>Comparative genomic study of the Penicillium genus elucidates a diverse pangenome and 15 lateral gene transfer events.</title>
        <authorList>
            <person name="Petersen C."/>
            <person name="Sorensen T."/>
            <person name="Nielsen M.R."/>
            <person name="Sondergaard T.E."/>
            <person name="Sorensen J.L."/>
            <person name="Fitzpatrick D.A."/>
            <person name="Frisvad J.C."/>
            <person name="Nielsen K.L."/>
        </authorList>
    </citation>
    <scope>NUCLEOTIDE SEQUENCE</scope>
    <source>
        <strain evidence="2">IBT 20477</strain>
    </source>
</reference>
<dbReference type="AlphaFoldDB" id="A0A9W9IQX1"/>
<dbReference type="EMBL" id="JAPQKQ010000009">
    <property type="protein sequence ID" value="KAJ5182344.1"/>
    <property type="molecule type" value="Genomic_DNA"/>
</dbReference>
<accession>A0A9W9IQX1</accession>
<evidence type="ECO:0000313" key="2">
    <source>
        <dbReference type="EMBL" id="KAJ5182344.1"/>
    </source>
</evidence>
<gene>
    <name evidence="2" type="ORF">N7449_012491</name>
</gene>
<reference evidence="2" key="1">
    <citation type="submission" date="2022-11" db="EMBL/GenBank/DDBJ databases">
        <authorList>
            <person name="Petersen C."/>
        </authorList>
    </citation>
    <scope>NUCLEOTIDE SEQUENCE</scope>
    <source>
        <strain evidence="2">IBT 20477</strain>
    </source>
</reference>
<feature type="compositionally biased region" description="Basic residues" evidence="1">
    <location>
        <begin position="1"/>
        <end position="13"/>
    </location>
</feature>
<evidence type="ECO:0000313" key="3">
    <source>
        <dbReference type="Proteomes" id="UP001150942"/>
    </source>
</evidence>
<comment type="caution">
    <text evidence="2">The sequence shown here is derived from an EMBL/GenBank/DDBJ whole genome shotgun (WGS) entry which is preliminary data.</text>
</comment>
<dbReference type="Proteomes" id="UP001150942">
    <property type="component" value="Unassembled WGS sequence"/>
</dbReference>
<keyword evidence="3" id="KW-1185">Reference proteome</keyword>